<feature type="domain" description="AMP-binding enzyme C-terminal" evidence="3">
    <location>
        <begin position="477"/>
        <end position="552"/>
    </location>
</feature>
<reference evidence="4" key="2">
    <citation type="submission" date="2020-11" db="EMBL/GenBank/DDBJ databases">
        <title>Whole genome sequencing of Colletotrichum sp.</title>
        <authorList>
            <person name="Li H."/>
        </authorList>
    </citation>
    <scope>NUCLEOTIDE SEQUENCE</scope>
    <source>
        <strain evidence="4">CkLH20</strain>
    </source>
</reference>
<dbReference type="SUPFAM" id="SSF56801">
    <property type="entry name" value="Acetyl-CoA synthetase-like"/>
    <property type="match status" value="1"/>
</dbReference>
<evidence type="ECO:0000313" key="5">
    <source>
        <dbReference type="Proteomes" id="UP000781932"/>
    </source>
</evidence>
<evidence type="ECO:0000256" key="1">
    <source>
        <dbReference type="ARBA" id="ARBA00006432"/>
    </source>
</evidence>
<dbReference type="PANTHER" id="PTHR24096">
    <property type="entry name" value="LONG-CHAIN-FATTY-ACID--COA LIGASE"/>
    <property type="match status" value="1"/>
</dbReference>
<dbReference type="CDD" id="cd05911">
    <property type="entry name" value="Firefly_Luc_like"/>
    <property type="match status" value="1"/>
</dbReference>
<reference evidence="4" key="1">
    <citation type="submission" date="2020-03" db="EMBL/GenBank/DDBJ databases">
        <authorList>
            <person name="He L."/>
        </authorList>
    </citation>
    <scope>NUCLEOTIDE SEQUENCE</scope>
    <source>
        <strain evidence="4">CkLH20</strain>
    </source>
</reference>
<dbReference type="RefSeq" id="XP_038748762.1">
    <property type="nucleotide sequence ID" value="XM_038886253.1"/>
</dbReference>
<dbReference type="PROSITE" id="PS00455">
    <property type="entry name" value="AMP_BINDING"/>
    <property type="match status" value="1"/>
</dbReference>
<protein>
    <submittedName>
        <fullName evidence="4">AMP-binding enzyme</fullName>
    </submittedName>
</protein>
<organism evidence="4 5">
    <name type="scientific">Colletotrichum karsti</name>
    <dbReference type="NCBI Taxonomy" id="1095194"/>
    <lineage>
        <taxon>Eukaryota</taxon>
        <taxon>Fungi</taxon>
        <taxon>Dikarya</taxon>
        <taxon>Ascomycota</taxon>
        <taxon>Pezizomycotina</taxon>
        <taxon>Sordariomycetes</taxon>
        <taxon>Hypocreomycetidae</taxon>
        <taxon>Glomerellales</taxon>
        <taxon>Glomerellaceae</taxon>
        <taxon>Colletotrichum</taxon>
        <taxon>Colletotrichum boninense species complex</taxon>
    </lineage>
</organism>
<dbReference type="Pfam" id="PF00501">
    <property type="entry name" value="AMP-binding"/>
    <property type="match status" value="1"/>
</dbReference>
<dbReference type="InterPro" id="IPR020845">
    <property type="entry name" value="AMP-binding_CS"/>
</dbReference>
<dbReference type="AlphaFoldDB" id="A0A9P6LNK1"/>
<dbReference type="Pfam" id="PF13193">
    <property type="entry name" value="AMP-binding_C"/>
    <property type="match status" value="1"/>
</dbReference>
<dbReference type="GeneID" id="62159327"/>
<dbReference type="InterPro" id="IPR000873">
    <property type="entry name" value="AMP-dep_synth/lig_dom"/>
</dbReference>
<comment type="similarity">
    <text evidence="1">Belongs to the ATP-dependent AMP-binding enzyme family.</text>
</comment>
<dbReference type="InterPro" id="IPR042099">
    <property type="entry name" value="ANL_N_sf"/>
</dbReference>
<dbReference type="OrthoDB" id="6509636at2759"/>
<feature type="domain" description="AMP-dependent synthetase/ligase" evidence="2">
    <location>
        <begin position="30"/>
        <end position="419"/>
    </location>
</feature>
<gene>
    <name evidence="4" type="ORF">CkaCkLH20_03534</name>
</gene>
<proteinExistence type="inferred from homology"/>
<keyword evidence="5" id="KW-1185">Reference proteome</keyword>
<dbReference type="GO" id="GO:0016405">
    <property type="term" value="F:CoA-ligase activity"/>
    <property type="evidence" value="ECO:0007669"/>
    <property type="project" value="TreeGrafter"/>
</dbReference>
<sequence length="577" mass="63551">MTIRSRFCEPIPASSLPTWVFGSASGPISNPHKPVFIDADRPKSHSLSTAEFRLLSKKIALGLISDGLVSEDRVLVFSGNNIIYPSLFLGVLMAGGIYTGASPHFTARELLHQLQDSAAKYIFVAPERLPIAIEAASTIPGFPLSQIFIFGADDYSAVPQFASLGDAHGNGPRHWTELTFGNEIEARTWDWVEPKDPSSTTCCLNYSSGTTGVPKGVEVTHKSYIANCVQVIHLMDRAPSAKEFRKRERVLCFLPLYHAFAQTYFGAIFPRLRVPVYIMPAYQFDKMLQHIEAFRITTLVAVPPVLVSMAKNPATKKHDLTCLEKISCGAAPLSGDVIEEVEKLCSPRASVTQGWGMTEMTCYITDWDANIKANSAAVGELMPNCSARLMQLDGKTPITKPYERGELWVTGPTVMKGYWRNQKATHETVHVDADGTRWMKTGDVGFVDRYEPGAIFHIVDRIKELIKVKGIQVAPAELEAILLENVNVADAAVVGVTINGQELPRAYIVKSAGSVVTEKEIAEWMEGKFARHKHLTGGVSFVEAIPKNPSGKILRRALRENAQREVGDRKPFQSKIA</sequence>
<evidence type="ECO:0000313" key="4">
    <source>
        <dbReference type="EMBL" id="KAF9879301.1"/>
    </source>
</evidence>
<dbReference type="EMBL" id="JAATWM020000008">
    <property type="protein sequence ID" value="KAF9879301.1"/>
    <property type="molecule type" value="Genomic_DNA"/>
</dbReference>
<dbReference type="Gene3D" id="3.30.300.30">
    <property type="match status" value="1"/>
</dbReference>
<comment type="caution">
    <text evidence="4">The sequence shown here is derived from an EMBL/GenBank/DDBJ whole genome shotgun (WGS) entry which is preliminary data.</text>
</comment>
<dbReference type="InterPro" id="IPR045851">
    <property type="entry name" value="AMP-bd_C_sf"/>
</dbReference>
<dbReference type="PANTHER" id="PTHR24096:SF424">
    <property type="entry name" value="ACETYL-COA SYNTHETASE-LIKE PROTEIN-RELATED"/>
    <property type="match status" value="1"/>
</dbReference>
<name>A0A9P6LNK1_9PEZI</name>
<accession>A0A9P6LNK1</accession>
<dbReference type="FunFam" id="3.30.300.30:FF:000007">
    <property type="entry name" value="4-coumarate--CoA ligase 2"/>
    <property type="match status" value="1"/>
</dbReference>
<evidence type="ECO:0000259" key="2">
    <source>
        <dbReference type="Pfam" id="PF00501"/>
    </source>
</evidence>
<dbReference type="InterPro" id="IPR025110">
    <property type="entry name" value="AMP-bd_C"/>
</dbReference>
<dbReference type="Gene3D" id="3.40.50.12780">
    <property type="entry name" value="N-terminal domain of ligase-like"/>
    <property type="match status" value="1"/>
</dbReference>
<dbReference type="Proteomes" id="UP000781932">
    <property type="component" value="Unassembled WGS sequence"/>
</dbReference>
<evidence type="ECO:0000259" key="3">
    <source>
        <dbReference type="Pfam" id="PF13193"/>
    </source>
</evidence>